<keyword evidence="1" id="KW-0812">Transmembrane</keyword>
<gene>
    <name evidence="2" type="ORF">HAX54_028425</name>
</gene>
<protein>
    <submittedName>
        <fullName evidence="2">Uncharacterized protein</fullName>
    </submittedName>
</protein>
<dbReference type="EMBL" id="JACEIK010003495">
    <property type="protein sequence ID" value="MCD9641939.1"/>
    <property type="molecule type" value="Genomic_DNA"/>
</dbReference>
<accession>A0ABS8V515</accession>
<sequence length="119" mass="12974">MQRKDVNLVVKSLGSCWWSSVTARFVGEDEEEEAGEGCCGAEVGLSPEMGRRKRGEKERVALLFAGGDEGDDGERERCNCSVGFGWVKTEKKRGEDLVFCSAIMEGMVVSGGLWVFSGQ</sequence>
<evidence type="ECO:0000313" key="3">
    <source>
        <dbReference type="Proteomes" id="UP000823775"/>
    </source>
</evidence>
<keyword evidence="1" id="KW-0472">Membrane</keyword>
<dbReference type="Proteomes" id="UP000823775">
    <property type="component" value="Unassembled WGS sequence"/>
</dbReference>
<evidence type="ECO:0000256" key="1">
    <source>
        <dbReference type="SAM" id="Phobius"/>
    </source>
</evidence>
<reference evidence="2 3" key="1">
    <citation type="journal article" date="2021" name="BMC Genomics">
        <title>Datura genome reveals duplications of psychoactive alkaloid biosynthetic genes and high mutation rate following tissue culture.</title>
        <authorList>
            <person name="Rajewski A."/>
            <person name="Carter-House D."/>
            <person name="Stajich J."/>
            <person name="Litt A."/>
        </authorList>
    </citation>
    <scope>NUCLEOTIDE SEQUENCE [LARGE SCALE GENOMIC DNA]</scope>
    <source>
        <strain evidence="2">AR-01</strain>
    </source>
</reference>
<proteinExistence type="predicted"/>
<organism evidence="2 3">
    <name type="scientific">Datura stramonium</name>
    <name type="common">Jimsonweed</name>
    <name type="synonym">Common thornapple</name>
    <dbReference type="NCBI Taxonomy" id="4076"/>
    <lineage>
        <taxon>Eukaryota</taxon>
        <taxon>Viridiplantae</taxon>
        <taxon>Streptophyta</taxon>
        <taxon>Embryophyta</taxon>
        <taxon>Tracheophyta</taxon>
        <taxon>Spermatophyta</taxon>
        <taxon>Magnoliopsida</taxon>
        <taxon>eudicotyledons</taxon>
        <taxon>Gunneridae</taxon>
        <taxon>Pentapetalae</taxon>
        <taxon>asterids</taxon>
        <taxon>lamiids</taxon>
        <taxon>Solanales</taxon>
        <taxon>Solanaceae</taxon>
        <taxon>Solanoideae</taxon>
        <taxon>Datureae</taxon>
        <taxon>Datura</taxon>
    </lineage>
</organism>
<comment type="caution">
    <text evidence="2">The sequence shown here is derived from an EMBL/GenBank/DDBJ whole genome shotgun (WGS) entry which is preliminary data.</text>
</comment>
<name>A0ABS8V515_DATST</name>
<evidence type="ECO:0000313" key="2">
    <source>
        <dbReference type="EMBL" id="MCD9641939.1"/>
    </source>
</evidence>
<feature type="transmembrane region" description="Helical" evidence="1">
    <location>
        <begin position="97"/>
        <end position="116"/>
    </location>
</feature>
<keyword evidence="1" id="KW-1133">Transmembrane helix</keyword>
<keyword evidence="3" id="KW-1185">Reference proteome</keyword>